<proteinExistence type="predicted"/>
<dbReference type="NCBIfam" id="TIGR02595">
    <property type="entry name" value="PEP_CTERM"/>
    <property type="match status" value="1"/>
</dbReference>
<reference evidence="3" key="1">
    <citation type="journal article" date="2015" name="Nature">
        <title>Complex archaea that bridge the gap between prokaryotes and eukaryotes.</title>
        <authorList>
            <person name="Spang A."/>
            <person name="Saw J.H."/>
            <person name="Jorgensen S.L."/>
            <person name="Zaremba-Niedzwiedzka K."/>
            <person name="Martijn J."/>
            <person name="Lind A.E."/>
            <person name="van Eijk R."/>
            <person name="Schleper C."/>
            <person name="Guy L."/>
            <person name="Ettema T.J."/>
        </authorList>
    </citation>
    <scope>NUCLEOTIDE SEQUENCE</scope>
</reference>
<organism evidence="3">
    <name type="scientific">marine sediment metagenome</name>
    <dbReference type="NCBI Taxonomy" id="412755"/>
    <lineage>
        <taxon>unclassified sequences</taxon>
        <taxon>metagenomes</taxon>
        <taxon>ecological metagenomes</taxon>
    </lineage>
</organism>
<dbReference type="Pfam" id="PF07589">
    <property type="entry name" value="PEP-CTERM"/>
    <property type="match status" value="1"/>
</dbReference>
<evidence type="ECO:0000313" key="3">
    <source>
        <dbReference type="EMBL" id="KKN92725.1"/>
    </source>
</evidence>
<evidence type="ECO:0000259" key="2">
    <source>
        <dbReference type="Pfam" id="PF07589"/>
    </source>
</evidence>
<protein>
    <recommendedName>
        <fullName evidence="2">Ice-binding protein C-terminal domain-containing protein</fullName>
    </recommendedName>
</protein>
<dbReference type="EMBL" id="LAZR01000092">
    <property type="protein sequence ID" value="KKN92725.1"/>
    <property type="molecule type" value="Genomic_DNA"/>
</dbReference>
<feature type="region of interest" description="Disordered" evidence="1">
    <location>
        <begin position="222"/>
        <end position="241"/>
    </location>
</feature>
<dbReference type="AlphaFoldDB" id="A0A0F9UHL5"/>
<comment type="caution">
    <text evidence="3">The sequence shown here is derived from an EMBL/GenBank/DDBJ whole genome shotgun (WGS) entry which is preliminary data.</text>
</comment>
<evidence type="ECO:0000256" key="1">
    <source>
        <dbReference type="SAM" id="MobiDB-lite"/>
    </source>
</evidence>
<feature type="domain" description="Ice-binding protein C-terminal" evidence="2">
    <location>
        <begin position="197"/>
        <end position="219"/>
    </location>
</feature>
<accession>A0A0F9UHL5</accession>
<name>A0A0F9UHL5_9ZZZZ</name>
<dbReference type="InterPro" id="IPR013424">
    <property type="entry name" value="Ice-binding_C"/>
</dbReference>
<gene>
    <name evidence="3" type="ORF">LCGC14_0204680</name>
</gene>
<sequence length="241" mass="24976">MLKTAPLCAAAVAAVVLLTAPLSHAFVVSYGLDIEFSGGSLPAGAGPWLKATFDDEDTPGSVELTLEVLNLVADEFVSKWYFNLNSSLDPKDLTFSDPLKIGLFDDPKINLDADGWNVAGSGRYDIEMAFATSNQGSGAERFGVGESASFTITGIATLTASSFDLTSTGGGNGAYPVAAHVQAINGDDGGWTSAPAAVPEPATLGLLTIGSLVMLRRRRARSNPPSYSAGDLQDSPVFDAP</sequence>